<dbReference type="EMBL" id="FUWW01000026">
    <property type="protein sequence ID" value="SJZ80961.1"/>
    <property type="molecule type" value="Genomic_DNA"/>
</dbReference>
<dbReference type="InterPro" id="IPR010897">
    <property type="entry name" value="Spore_II_P"/>
</dbReference>
<name>A0A1T4NNT6_9FIRM</name>
<dbReference type="Proteomes" id="UP000190657">
    <property type="component" value="Unassembled WGS sequence"/>
</dbReference>
<evidence type="ECO:0000313" key="3">
    <source>
        <dbReference type="Proteomes" id="UP000190657"/>
    </source>
</evidence>
<keyword evidence="1" id="KW-1133">Transmembrane helix</keyword>
<protein>
    <submittedName>
        <fullName evidence="2">Stage II sporulation protein P (SpoIIP)</fullName>
    </submittedName>
</protein>
<keyword evidence="1" id="KW-0812">Transmembrane</keyword>
<accession>A0A1T4NNT6</accession>
<keyword evidence="1" id="KW-0472">Membrane</keyword>
<dbReference type="AlphaFoldDB" id="A0A1T4NNT6"/>
<feature type="transmembrane region" description="Helical" evidence="1">
    <location>
        <begin position="7"/>
        <end position="29"/>
    </location>
</feature>
<dbReference type="OrthoDB" id="1633470at2"/>
<proteinExistence type="predicted"/>
<dbReference type="NCBIfam" id="TIGR02867">
    <property type="entry name" value="spore_II_P"/>
    <property type="match status" value="1"/>
</dbReference>
<evidence type="ECO:0000313" key="2">
    <source>
        <dbReference type="EMBL" id="SJZ80961.1"/>
    </source>
</evidence>
<keyword evidence="3" id="KW-1185">Reference proteome</keyword>
<reference evidence="2 3" key="1">
    <citation type="submission" date="2017-02" db="EMBL/GenBank/DDBJ databases">
        <authorList>
            <person name="Peterson S.W."/>
        </authorList>
    </citation>
    <scope>NUCLEOTIDE SEQUENCE [LARGE SCALE GENOMIC DNA]</scope>
    <source>
        <strain evidence="2 3">ATCC 51222</strain>
    </source>
</reference>
<gene>
    <name evidence="2" type="ORF">SAMN02745114_01659</name>
</gene>
<dbReference type="RefSeq" id="WP_078769086.1">
    <property type="nucleotide sequence ID" value="NZ_FUWW01000026.1"/>
</dbReference>
<dbReference type="Pfam" id="PF07454">
    <property type="entry name" value="SpoIIP"/>
    <property type="match status" value="1"/>
</dbReference>
<sequence length="383" mass="43181">MKKNIIIIIINTIILFGIVGIIVNLSPLIEKPLTAFSLSILKLGSPALIYNNAKATFSNSSSAVEENTTNTVPEEEKSVMNSISAKDSKDYTDIQQTPSDIVRLMNKAKKTTTKSKSKGKTSEEAYQGGGTIVSYGNLQIQTKIPKSFYSPNIKALLSQGSDLTIYDKSKPTILIYHSHTTEAYSLLDTGYYISSDARSNNSARNMVRVGDDLTAYLEKQGFNVIHDRTIHDKDYTKSYDSSRATIEKYLEQYPSIEVTIDVHRDDITYSNKTKVKPTAKINGKKAARMMIISGCEYNRVKNFPDWEENLKFDLQVQNKVNELYPGLMRPILFSERKYNMYETHYSFLLEVGTDANTLDEACYSARMFGNALGQLLNEKYVKE</sequence>
<dbReference type="STRING" id="290054.SAMN02745114_01659"/>
<evidence type="ECO:0000256" key="1">
    <source>
        <dbReference type="SAM" id="Phobius"/>
    </source>
</evidence>
<organism evidence="2 3">
    <name type="scientific">Eubacterium coprostanoligenes</name>
    <dbReference type="NCBI Taxonomy" id="290054"/>
    <lineage>
        <taxon>Bacteria</taxon>
        <taxon>Bacillati</taxon>
        <taxon>Bacillota</taxon>
        <taxon>Clostridia</taxon>
        <taxon>Eubacteriales</taxon>
        <taxon>Eubacteriaceae</taxon>
        <taxon>Eubacterium</taxon>
    </lineage>
</organism>